<dbReference type="PANTHER" id="PTHR11709:SF443">
    <property type="entry name" value="LACCASE-15"/>
    <property type="match status" value="1"/>
</dbReference>
<name>A0ABD1HYI0_SALDI</name>
<dbReference type="InterPro" id="IPR034288">
    <property type="entry name" value="CuRO_1_LCC"/>
</dbReference>
<evidence type="ECO:0000256" key="9">
    <source>
        <dbReference type="ARBA" id="ARBA00023002"/>
    </source>
</evidence>
<feature type="domain" description="Plastocyanin-like" evidence="16">
    <location>
        <begin position="36"/>
        <end position="148"/>
    </location>
</feature>
<evidence type="ECO:0000256" key="6">
    <source>
        <dbReference type="ARBA" id="ARBA00022525"/>
    </source>
</evidence>
<evidence type="ECO:0000256" key="4">
    <source>
        <dbReference type="ARBA" id="ARBA00012297"/>
    </source>
</evidence>
<evidence type="ECO:0000256" key="12">
    <source>
        <dbReference type="ARBA" id="ARBA00023185"/>
    </source>
</evidence>
<proteinExistence type="inferred from homology"/>
<dbReference type="PANTHER" id="PTHR11709">
    <property type="entry name" value="MULTI-COPPER OXIDASE"/>
    <property type="match status" value="1"/>
</dbReference>
<dbReference type="Pfam" id="PF07732">
    <property type="entry name" value="Cu-oxidase_3"/>
    <property type="match status" value="1"/>
</dbReference>
<evidence type="ECO:0000256" key="2">
    <source>
        <dbReference type="ARBA" id="ARBA00004271"/>
    </source>
</evidence>
<evidence type="ECO:0000256" key="5">
    <source>
        <dbReference type="ARBA" id="ARBA00022523"/>
    </source>
</evidence>
<dbReference type="NCBIfam" id="TIGR03389">
    <property type="entry name" value="laccase"/>
    <property type="match status" value="1"/>
</dbReference>
<dbReference type="InterPro" id="IPR045087">
    <property type="entry name" value="Cu-oxidase_fam"/>
</dbReference>
<evidence type="ECO:0000256" key="11">
    <source>
        <dbReference type="ARBA" id="ARBA00023180"/>
    </source>
</evidence>
<dbReference type="GO" id="GO:0048046">
    <property type="term" value="C:apoplast"/>
    <property type="evidence" value="ECO:0007669"/>
    <property type="project" value="UniProtKB-SubCell"/>
</dbReference>
<dbReference type="InterPro" id="IPR001117">
    <property type="entry name" value="Cu-oxidase_2nd"/>
</dbReference>
<comment type="subcellular location">
    <subcellularLocation>
        <location evidence="2 13">Secreted</location>
        <location evidence="2 13">Extracellular space</location>
        <location evidence="2 13">Apoplast</location>
    </subcellularLocation>
</comment>
<evidence type="ECO:0000259" key="14">
    <source>
        <dbReference type="Pfam" id="PF00394"/>
    </source>
</evidence>
<keyword evidence="12 13" id="KW-0439">Lignin degradation</keyword>
<evidence type="ECO:0000256" key="10">
    <source>
        <dbReference type="ARBA" id="ARBA00023008"/>
    </source>
</evidence>
<evidence type="ECO:0000256" key="1">
    <source>
        <dbReference type="ARBA" id="ARBA00000349"/>
    </source>
</evidence>
<feature type="chain" id="PRO_5044523659" description="Laccase" evidence="13">
    <location>
        <begin position="27"/>
        <end position="567"/>
    </location>
</feature>
<dbReference type="InterPro" id="IPR034285">
    <property type="entry name" value="CuRO_2_LCC"/>
</dbReference>
<dbReference type="PROSITE" id="PS00079">
    <property type="entry name" value="MULTICOPPER_OXIDASE1"/>
    <property type="match status" value="1"/>
</dbReference>
<dbReference type="AlphaFoldDB" id="A0ABD1HYI0"/>
<dbReference type="InterPro" id="IPR034289">
    <property type="entry name" value="CuRO_3_LCC"/>
</dbReference>
<dbReference type="Proteomes" id="UP001567538">
    <property type="component" value="Unassembled WGS sequence"/>
</dbReference>
<dbReference type="CDD" id="cd13849">
    <property type="entry name" value="CuRO_1_LCC_plant"/>
    <property type="match status" value="1"/>
</dbReference>
<dbReference type="Gene3D" id="2.60.40.420">
    <property type="entry name" value="Cupredoxins - blue copper proteins"/>
    <property type="match status" value="3"/>
</dbReference>
<evidence type="ECO:0000313" key="18">
    <source>
        <dbReference type="EMBL" id="KAL1561529.1"/>
    </source>
</evidence>
<keyword evidence="19" id="KW-1185">Reference proteome</keyword>
<dbReference type="InterPro" id="IPR033138">
    <property type="entry name" value="Cu_oxidase_CS"/>
</dbReference>
<evidence type="ECO:0000259" key="16">
    <source>
        <dbReference type="Pfam" id="PF07732"/>
    </source>
</evidence>
<organism evidence="18 19">
    <name type="scientific">Salvia divinorum</name>
    <name type="common">Maria pastora</name>
    <name type="synonym">Diviner's sage</name>
    <dbReference type="NCBI Taxonomy" id="28513"/>
    <lineage>
        <taxon>Eukaryota</taxon>
        <taxon>Viridiplantae</taxon>
        <taxon>Streptophyta</taxon>
        <taxon>Embryophyta</taxon>
        <taxon>Tracheophyta</taxon>
        <taxon>Spermatophyta</taxon>
        <taxon>Magnoliopsida</taxon>
        <taxon>eudicotyledons</taxon>
        <taxon>Gunneridae</taxon>
        <taxon>Pentapetalae</taxon>
        <taxon>asterids</taxon>
        <taxon>lamiids</taxon>
        <taxon>Lamiales</taxon>
        <taxon>Lamiaceae</taxon>
        <taxon>Nepetoideae</taxon>
        <taxon>Mentheae</taxon>
        <taxon>Salviinae</taxon>
        <taxon>Salvia</taxon>
        <taxon>Salvia subgen. Calosphace</taxon>
    </lineage>
</organism>
<dbReference type="GO" id="GO:0046274">
    <property type="term" value="P:lignin catabolic process"/>
    <property type="evidence" value="ECO:0007669"/>
    <property type="project" value="UniProtKB-KW"/>
</dbReference>
<evidence type="ECO:0000313" key="19">
    <source>
        <dbReference type="Proteomes" id="UP001567538"/>
    </source>
</evidence>
<gene>
    <name evidence="17" type="ORF">AAHA92_04219</name>
    <name evidence="18" type="ORF">AAHA92_04221</name>
</gene>
<keyword evidence="10 13" id="KW-0186">Copper</keyword>
<comment type="function">
    <text evidence="13">Lignin degradation and detoxification of lignin-derived products.</text>
</comment>
<dbReference type="EMBL" id="JBEAFC010000003">
    <property type="protein sequence ID" value="KAL1561527.1"/>
    <property type="molecule type" value="Genomic_DNA"/>
</dbReference>
<dbReference type="EMBL" id="JBEAFC010000003">
    <property type="protein sequence ID" value="KAL1561529.1"/>
    <property type="molecule type" value="Genomic_DNA"/>
</dbReference>
<sequence>MLSTLKLLLLCFLGIVLLGGVTPSHAAVRRYRFELRNSTHSRLCTNKTMLTINGQFPGPTIYARRGDLVIVDVINRANHNITIHWHGVKMPRYPWSDGPEFVTQCPISPGTRFSQRIVLSDEEGTLWWHAHSEWSRNSVYGALVILPPRGESYPFPKPHQEVPILLGDWFNRDVQEIMEEFLASGGDPKVSDSFLINGQPGDVYPCSRQGVDTFRLKVETGKTYLLRIVNAVMNNIMFFKIANHNVTVVGTDAAYTKRLTSDYIAISPGQTIDLLLVANQPPSHYYMASRAYASGGDFDNTTTTAILEYAGNYTPPASPALPSFPPFDSTDASNNFTTQLRSLASRKYPVDVPKNVTDILFFTLSINLRPCTNDSCEESRTERLMASVNNVTLQLPRTDFLQAYYRRINGVYTTDFPDNPAFPFNYTQQNISIDLARPQNGTSVNILDFNATVELVFQGTNLVGGVDHPMHLHGYSFYVVGSGFGNFNRTRDLPNYNLVDPPLMETIAVPINGWTAIRFKANNPGVWFMHCHFERHVSWGMGMVFIVRDGPGRDEKMLPPPPDMPLC</sequence>
<comment type="similarity">
    <text evidence="3 13">Belongs to the multicopper oxidase family.</text>
</comment>
<evidence type="ECO:0000256" key="3">
    <source>
        <dbReference type="ARBA" id="ARBA00010609"/>
    </source>
</evidence>
<dbReference type="InterPro" id="IPR002355">
    <property type="entry name" value="Cu_oxidase_Cu_BS"/>
</dbReference>
<keyword evidence="7 13" id="KW-0479">Metal-binding</keyword>
<dbReference type="CDD" id="cd13897">
    <property type="entry name" value="CuRO_3_LCC_plant"/>
    <property type="match status" value="1"/>
</dbReference>
<feature type="domain" description="Plastocyanin-like" evidence="14">
    <location>
        <begin position="161"/>
        <end position="312"/>
    </location>
</feature>
<keyword evidence="11" id="KW-0325">Glycoprotein</keyword>
<dbReference type="InterPro" id="IPR011707">
    <property type="entry name" value="Cu-oxidase-like_N"/>
</dbReference>
<dbReference type="GO" id="GO:0052716">
    <property type="term" value="F:hydroquinone:oxygen oxidoreductase activity"/>
    <property type="evidence" value="ECO:0007669"/>
    <property type="project" value="UniProtKB-EC"/>
</dbReference>
<dbReference type="EC" id="1.10.3.2" evidence="4 13"/>
<dbReference type="GO" id="GO:0046872">
    <property type="term" value="F:metal ion binding"/>
    <property type="evidence" value="ECO:0007669"/>
    <property type="project" value="UniProtKB-KW"/>
</dbReference>
<feature type="domain" description="Plastocyanin-like" evidence="15">
    <location>
        <begin position="417"/>
        <end position="549"/>
    </location>
</feature>
<dbReference type="InterPro" id="IPR017761">
    <property type="entry name" value="Laccase"/>
</dbReference>
<evidence type="ECO:0000259" key="15">
    <source>
        <dbReference type="Pfam" id="PF07731"/>
    </source>
</evidence>
<dbReference type="SUPFAM" id="SSF49503">
    <property type="entry name" value="Cupredoxins"/>
    <property type="match status" value="3"/>
</dbReference>
<accession>A0ABD1HYI0</accession>
<reference evidence="18 19" key="1">
    <citation type="submission" date="2024-06" db="EMBL/GenBank/DDBJ databases">
        <title>A chromosome level genome sequence of Diviner's sage (Salvia divinorum).</title>
        <authorList>
            <person name="Ford S.A."/>
            <person name="Ro D.-K."/>
            <person name="Ness R.W."/>
            <person name="Phillips M.A."/>
        </authorList>
    </citation>
    <scope>NUCLEOTIDE SEQUENCE [LARGE SCALE GENOMIC DNA]</scope>
    <source>
        <strain evidence="18">SAF-2024a</strain>
        <tissue evidence="18">Leaf</tissue>
    </source>
</reference>
<keyword evidence="5 13" id="KW-0052">Apoplast</keyword>
<dbReference type="InterPro" id="IPR011706">
    <property type="entry name" value="Cu-oxidase_C"/>
</dbReference>
<comment type="catalytic activity">
    <reaction evidence="1 13">
        <text>4 hydroquinone + O2 = 4 benzosemiquinone + 2 H2O</text>
        <dbReference type="Rhea" id="RHEA:11276"/>
        <dbReference type="ChEBI" id="CHEBI:15377"/>
        <dbReference type="ChEBI" id="CHEBI:15379"/>
        <dbReference type="ChEBI" id="CHEBI:17594"/>
        <dbReference type="ChEBI" id="CHEBI:17977"/>
        <dbReference type="EC" id="1.10.3.2"/>
    </reaction>
</comment>
<keyword evidence="13" id="KW-0732">Signal</keyword>
<comment type="caution">
    <text evidence="18">The sequence shown here is derived from an EMBL/GenBank/DDBJ whole genome shotgun (WGS) entry which is preliminary data.</text>
</comment>
<feature type="signal peptide" evidence="13">
    <location>
        <begin position="1"/>
        <end position="26"/>
    </location>
</feature>
<keyword evidence="6 13" id="KW-0964">Secreted</keyword>
<dbReference type="PROSITE" id="PS00080">
    <property type="entry name" value="MULTICOPPER_OXIDASE2"/>
    <property type="match status" value="1"/>
</dbReference>
<dbReference type="Pfam" id="PF00394">
    <property type="entry name" value="Cu-oxidase"/>
    <property type="match status" value="1"/>
</dbReference>
<comment type="cofactor">
    <cofactor evidence="13">
        <name>Cu cation</name>
        <dbReference type="ChEBI" id="CHEBI:23378"/>
    </cofactor>
    <text evidence="13">Binds 4 Cu cations per monomer.</text>
</comment>
<dbReference type="Pfam" id="PF07731">
    <property type="entry name" value="Cu-oxidase_2"/>
    <property type="match status" value="1"/>
</dbReference>
<keyword evidence="8 13" id="KW-0677">Repeat</keyword>
<dbReference type="CDD" id="cd13875">
    <property type="entry name" value="CuRO_2_LCC_plant"/>
    <property type="match status" value="1"/>
</dbReference>
<keyword evidence="9 13" id="KW-0560">Oxidoreductase</keyword>
<evidence type="ECO:0000256" key="13">
    <source>
        <dbReference type="RuleBase" id="RU361119"/>
    </source>
</evidence>
<evidence type="ECO:0000313" key="17">
    <source>
        <dbReference type="EMBL" id="KAL1561527.1"/>
    </source>
</evidence>
<protein>
    <recommendedName>
        <fullName evidence="4 13">Laccase</fullName>
        <ecNumber evidence="4 13">1.10.3.2</ecNumber>
    </recommendedName>
    <alternativeName>
        <fullName evidence="13">Benzenediol:oxygen oxidoreductase</fullName>
    </alternativeName>
    <alternativeName>
        <fullName evidence="13">Diphenol oxidase</fullName>
    </alternativeName>
    <alternativeName>
        <fullName evidence="13">Urishiol oxidase</fullName>
    </alternativeName>
</protein>
<evidence type="ECO:0000256" key="7">
    <source>
        <dbReference type="ARBA" id="ARBA00022723"/>
    </source>
</evidence>
<evidence type="ECO:0000256" key="8">
    <source>
        <dbReference type="ARBA" id="ARBA00022737"/>
    </source>
</evidence>
<dbReference type="InterPro" id="IPR008972">
    <property type="entry name" value="Cupredoxin"/>
</dbReference>